<comment type="function">
    <text evidence="4">The H protein shuttles the methylamine group of glycine from the P protein to the T protein.</text>
</comment>
<dbReference type="GO" id="GO:0009249">
    <property type="term" value="P:protein lipoylation"/>
    <property type="evidence" value="ECO:0007669"/>
    <property type="project" value="TreeGrafter"/>
</dbReference>
<dbReference type="SUPFAM" id="SSF51230">
    <property type="entry name" value="Single hybrid motif"/>
    <property type="match status" value="1"/>
</dbReference>
<evidence type="ECO:0000256" key="4">
    <source>
        <dbReference type="RuleBase" id="RU364055"/>
    </source>
</evidence>
<dbReference type="EMBL" id="JH817591">
    <property type="protein sequence ID" value="EKC29196.1"/>
    <property type="molecule type" value="Genomic_DNA"/>
</dbReference>
<dbReference type="InParanoid" id="K1R5I2"/>
<dbReference type="PANTHER" id="PTHR11715:SF3">
    <property type="entry name" value="GLYCINE CLEAVAGE SYSTEM H PROTEIN-RELATED"/>
    <property type="match status" value="1"/>
</dbReference>
<dbReference type="PROSITE" id="PS00189">
    <property type="entry name" value="LIPOYL"/>
    <property type="match status" value="1"/>
</dbReference>
<keyword evidence="2 4" id="KW-0450">Lipoyl</keyword>
<sequence length="123" mass="13613">MKFTKTHEWVRQDGDVVFVGITDHAQSELSDIVHVELPSVDTPVKAKSAMLTVESVKAASDIYAPLDGVIVEVNKRLESEPELVNSSAESDGWLVKIKPDQISDLQKMLSKESYDELVRSEAS</sequence>
<accession>K1R5I2</accession>
<dbReference type="HOGENOM" id="CLU_097408_2_1_1"/>
<dbReference type="InterPro" id="IPR002930">
    <property type="entry name" value="GCV_H"/>
</dbReference>
<reference evidence="5" key="1">
    <citation type="journal article" date="2012" name="Nature">
        <title>The oyster genome reveals stress adaptation and complexity of shell formation.</title>
        <authorList>
            <person name="Zhang G."/>
            <person name="Fang X."/>
            <person name="Guo X."/>
            <person name="Li L."/>
            <person name="Luo R."/>
            <person name="Xu F."/>
            <person name="Yang P."/>
            <person name="Zhang L."/>
            <person name="Wang X."/>
            <person name="Qi H."/>
            <person name="Xiong Z."/>
            <person name="Que H."/>
            <person name="Xie Y."/>
            <person name="Holland P.W."/>
            <person name="Paps J."/>
            <person name="Zhu Y."/>
            <person name="Wu F."/>
            <person name="Chen Y."/>
            <person name="Wang J."/>
            <person name="Peng C."/>
            <person name="Meng J."/>
            <person name="Yang L."/>
            <person name="Liu J."/>
            <person name="Wen B."/>
            <person name="Zhang N."/>
            <person name="Huang Z."/>
            <person name="Zhu Q."/>
            <person name="Feng Y."/>
            <person name="Mount A."/>
            <person name="Hedgecock D."/>
            <person name="Xu Z."/>
            <person name="Liu Y."/>
            <person name="Domazet-Loso T."/>
            <person name="Du Y."/>
            <person name="Sun X."/>
            <person name="Zhang S."/>
            <person name="Liu B."/>
            <person name="Cheng P."/>
            <person name="Jiang X."/>
            <person name="Li J."/>
            <person name="Fan D."/>
            <person name="Wang W."/>
            <person name="Fu W."/>
            <person name="Wang T."/>
            <person name="Wang B."/>
            <person name="Zhang J."/>
            <person name="Peng Z."/>
            <person name="Li Y."/>
            <person name="Li N."/>
            <person name="Wang J."/>
            <person name="Chen M."/>
            <person name="He Y."/>
            <person name="Tan F."/>
            <person name="Song X."/>
            <person name="Zheng Q."/>
            <person name="Huang R."/>
            <person name="Yang H."/>
            <person name="Du X."/>
            <person name="Chen L."/>
            <person name="Yang M."/>
            <person name="Gaffney P.M."/>
            <person name="Wang S."/>
            <person name="Luo L."/>
            <person name="She Z."/>
            <person name="Ming Y."/>
            <person name="Huang W."/>
            <person name="Zhang S."/>
            <person name="Huang B."/>
            <person name="Zhang Y."/>
            <person name="Qu T."/>
            <person name="Ni P."/>
            <person name="Miao G."/>
            <person name="Wang J."/>
            <person name="Wang Q."/>
            <person name="Steinberg C.E."/>
            <person name="Wang H."/>
            <person name="Li N."/>
            <person name="Qian L."/>
            <person name="Zhang G."/>
            <person name="Li Y."/>
            <person name="Yang H."/>
            <person name="Liu X."/>
            <person name="Wang J."/>
            <person name="Yin Y."/>
            <person name="Wang J."/>
        </authorList>
    </citation>
    <scope>NUCLEOTIDE SEQUENCE [LARGE SCALE GENOMIC DNA]</scope>
    <source>
        <strain evidence="5">05x7-T-G4-1.051#20</strain>
    </source>
</reference>
<dbReference type="PROSITE" id="PS50968">
    <property type="entry name" value="BIOTINYL_LIPOYL"/>
    <property type="match status" value="1"/>
</dbReference>
<evidence type="ECO:0000313" key="5">
    <source>
        <dbReference type="EMBL" id="EKC29196.1"/>
    </source>
</evidence>
<comment type="cofactor">
    <cofactor evidence="4">
        <name>(R)-lipoate</name>
        <dbReference type="ChEBI" id="CHEBI:83088"/>
    </cofactor>
    <text evidence="4">Binds 1 lipoyl cofactor covalently.</text>
</comment>
<name>K1R5I2_MAGGI</name>
<comment type="subunit">
    <text evidence="4">The glycine cleavage system is composed of four proteins: P, T, L and H.</text>
</comment>
<evidence type="ECO:0000256" key="3">
    <source>
        <dbReference type="ARBA" id="ARBA00022946"/>
    </source>
</evidence>
<organism evidence="5">
    <name type="scientific">Magallana gigas</name>
    <name type="common">Pacific oyster</name>
    <name type="synonym">Crassostrea gigas</name>
    <dbReference type="NCBI Taxonomy" id="29159"/>
    <lineage>
        <taxon>Eukaryota</taxon>
        <taxon>Metazoa</taxon>
        <taxon>Spiralia</taxon>
        <taxon>Lophotrochozoa</taxon>
        <taxon>Mollusca</taxon>
        <taxon>Bivalvia</taxon>
        <taxon>Autobranchia</taxon>
        <taxon>Pteriomorphia</taxon>
        <taxon>Ostreida</taxon>
        <taxon>Ostreoidea</taxon>
        <taxon>Ostreidae</taxon>
        <taxon>Magallana</taxon>
    </lineage>
</organism>
<dbReference type="InterPro" id="IPR011053">
    <property type="entry name" value="Single_hybrid_motif"/>
</dbReference>
<keyword evidence="3 4" id="KW-0809">Transit peptide</keyword>
<comment type="subcellular location">
    <subcellularLocation>
        <location evidence="4">Mitochondrion</location>
    </subcellularLocation>
</comment>
<proteinExistence type="inferred from homology"/>
<dbReference type="GO" id="GO:0005739">
    <property type="term" value="C:mitochondrion"/>
    <property type="evidence" value="ECO:0007669"/>
    <property type="project" value="UniProtKB-SubCell"/>
</dbReference>
<comment type="similarity">
    <text evidence="1 4">Belongs to the GcvH family.</text>
</comment>
<evidence type="ECO:0000256" key="2">
    <source>
        <dbReference type="ARBA" id="ARBA00022823"/>
    </source>
</evidence>
<dbReference type="AlphaFoldDB" id="K1R5I2"/>
<dbReference type="Pfam" id="PF01597">
    <property type="entry name" value="GCV_H"/>
    <property type="match status" value="1"/>
</dbReference>
<dbReference type="GO" id="GO:0005960">
    <property type="term" value="C:glycine cleavage complex"/>
    <property type="evidence" value="ECO:0007669"/>
    <property type="project" value="UniProtKB-UniRule"/>
</dbReference>
<dbReference type="NCBIfam" id="TIGR00527">
    <property type="entry name" value="gcvH"/>
    <property type="match status" value="1"/>
</dbReference>
<protein>
    <recommendedName>
        <fullName evidence="4">Glycine cleavage system H protein</fullName>
    </recommendedName>
</protein>
<dbReference type="InterPro" id="IPR000089">
    <property type="entry name" value="Biotin_lipoyl"/>
</dbReference>
<dbReference type="PANTHER" id="PTHR11715">
    <property type="entry name" value="GLYCINE CLEAVAGE SYSTEM H PROTEIN"/>
    <property type="match status" value="1"/>
</dbReference>
<dbReference type="Gene3D" id="2.40.50.100">
    <property type="match status" value="1"/>
</dbReference>
<dbReference type="InterPro" id="IPR003016">
    <property type="entry name" value="2-oxoA_DH_lipoyl-BS"/>
</dbReference>
<gene>
    <name evidence="5" type="ORF">CGI_10002059</name>
</gene>
<dbReference type="InterPro" id="IPR033753">
    <property type="entry name" value="GCV_H/Fam206"/>
</dbReference>
<dbReference type="NCBIfam" id="NF002270">
    <property type="entry name" value="PRK01202.1"/>
    <property type="match status" value="1"/>
</dbReference>
<dbReference type="CDD" id="cd06848">
    <property type="entry name" value="GCS_H"/>
    <property type="match status" value="1"/>
</dbReference>
<dbReference type="InterPro" id="IPR017453">
    <property type="entry name" value="GCV_H_sub"/>
</dbReference>
<dbReference type="HAMAP" id="MF_00272">
    <property type="entry name" value="GcvH"/>
    <property type="match status" value="1"/>
</dbReference>
<dbReference type="GO" id="GO:0019464">
    <property type="term" value="P:glycine decarboxylation via glycine cleavage system"/>
    <property type="evidence" value="ECO:0007669"/>
    <property type="project" value="UniProtKB-UniRule"/>
</dbReference>
<keyword evidence="4" id="KW-0496">Mitochondrion</keyword>
<evidence type="ECO:0000256" key="1">
    <source>
        <dbReference type="ARBA" id="ARBA00009249"/>
    </source>
</evidence>